<dbReference type="Proteomes" id="UP000663827">
    <property type="component" value="Unassembled WGS sequence"/>
</dbReference>
<evidence type="ECO:0000313" key="2">
    <source>
        <dbReference type="EMBL" id="CAE7127542.1"/>
    </source>
</evidence>
<gene>
    <name evidence="2" type="ORF">RDB_LOCUS61240</name>
</gene>
<reference evidence="2" key="1">
    <citation type="submission" date="2021-01" db="EMBL/GenBank/DDBJ databases">
        <authorList>
            <person name="Kaushik A."/>
        </authorList>
    </citation>
    <scope>NUCLEOTIDE SEQUENCE</scope>
    <source>
        <strain evidence="2">AG5</strain>
    </source>
</reference>
<proteinExistence type="predicted"/>
<dbReference type="InterPro" id="IPR018712">
    <property type="entry name" value="Tle1-like_cat"/>
</dbReference>
<dbReference type="Pfam" id="PF09994">
    <property type="entry name" value="T6SS_Tle1-like_cat"/>
    <property type="match status" value="1"/>
</dbReference>
<organism evidence="2 3">
    <name type="scientific">Rhizoctonia solani</name>
    <dbReference type="NCBI Taxonomy" id="456999"/>
    <lineage>
        <taxon>Eukaryota</taxon>
        <taxon>Fungi</taxon>
        <taxon>Dikarya</taxon>
        <taxon>Basidiomycota</taxon>
        <taxon>Agaricomycotina</taxon>
        <taxon>Agaricomycetes</taxon>
        <taxon>Cantharellales</taxon>
        <taxon>Ceratobasidiaceae</taxon>
        <taxon>Rhizoctonia</taxon>
    </lineage>
</organism>
<comment type="caution">
    <text evidence="2">The sequence shown here is derived from an EMBL/GenBank/DDBJ whole genome shotgun (WGS) entry which is preliminary data.</text>
</comment>
<evidence type="ECO:0000313" key="3">
    <source>
        <dbReference type="Proteomes" id="UP000663827"/>
    </source>
</evidence>
<dbReference type="AlphaFoldDB" id="A0A8H3E381"/>
<dbReference type="EMBL" id="CAJNJQ010001224">
    <property type="protein sequence ID" value="CAE7127542.1"/>
    <property type="molecule type" value="Genomic_DNA"/>
</dbReference>
<feature type="domain" description="T6SS Phospholipase effector Tle1-like catalytic" evidence="1">
    <location>
        <begin position="65"/>
        <end position="296"/>
    </location>
</feature>
<dbReference type="SUPFAM" id="SSF53474">
    <property type="entry name" value="alpha/beta-Hydrolases"/>
    <property type="match status" value="1"/>
</dbReference>
<protein>
    <recommendedName>
        <fullName evidence="1">T6SS Phospholipase effector Tle1-like catalytic domain-containing protein</fullName>
    </recommendedName>
</protein>
<dbReference type="PANTHER" id="PTHR33840:SF1">
    <property type="entry name" value="TLE1 PHOSPHOLIPASE DOMAIN-CONTAINING PROTEIN"/>
    <property type="match status" value="1"/>
</dbReference>
<dbReference type="PANTHER" id="PTHR33840">
    <property type="match status" value="1"/>
</dbReference>
<name>A0A8H3E381_9AGAM</name>
<dbReference type="InterPro" id="IPR029058">
    <property type="entry name" value="AB_hydrolase_fold"/>
</dbReference>
<sequence length="313" mass="36001">MLPCFRQGAIDLDIIHFDPEPGPISQARKSLYFVTELEKLESWEIQVCPSPFAMSSRSCLIVANITNVWRLYQLALSPEGKNQGGWGSFHNSTLRQTEIIYIPGTGSASRRNPYNLLVRIFKFGTTIVEDIVQAYLHVAEHYEAGSKIYLFGYSRGAFVVRKVASLLYRIGIIRDREKVLKLWDHQERPMPWNLIESPPRGERIRIQRLVVLDDTVGAVRSGYFKSKMTADILRMPDNELPPNVNHAYLLSVIHENYKLFRVTLFPLDPKHKLEIKEAWLPGAHSDVDGGKVHRERWPNILAWIIVSHFTQII</sequence>
<evidence type="ECO:0000259" key="1">
    <source>
        <dbReference type="Pfam" id="PF09994"/>
    </source>
</evidence>
<accession>A0A8H3E381</accession>